<accession>A0ABY4HXM9</accession>
<dbReference type="InterPro" id="IPR050767">
    <property type="entry name" value="Sel1_AlgK"/>
</dbReference>
<dbReference type="Pfam" id="PF25135">
    <property type="entry name" value="DUF7822"/>
    <property type="match status" value="1"/>
</dbReference>
<keyword evidence="3" id="KW-1185">Reference proteome</keyword>
<dbReference type="EMBL" id="CP095855">
    <property type="protein sequence ID" value="UPK68342.1"/>
    <property type="molecule type" value="Genomic_DNA"/>
</dbReference>
<dbReference type="InterPro" id="IPR019734">
    <property type="entry name" value="TPR_rpt"/>
</dbReference>
<dbReference type="SUPFAM" id="SSF81901">
    <property type="entry name" value="HCP-like"/>
    <property type="match status" value="2"/>
</dbReference>
<dbReference type="Gene3D" id="1.25.40.10">
    <property type="entry name" value="Tetratricopeptide repeat domain"/>
    <property type="match status" value="2"/>
</dbReference>
<dbReference type="InterPro" id="IPR032774">
    <property type="entry name" value="WG_beta_rep"/>
</dbReference>
<dbReference type="SMART" id="SM00028">
    <property type="entry name" value="TPR"/>
    <property type="match status" value="2"/>
</dbReference>
<reference evidence="2 3" key="1">
    <citation type="submission" date="2022-04" db="EMBL/GenBank/DDBJ databases">
        <title>The arsenic-methylating capacity of Chitinophaga filiformis YT5 during chitin decomposition.</title>
        <authorList>
            <person name="Chen G."/>
            <person name="Liang Y."/>
        </authorList>
    </citation>
    <scope>NUCLEOTIDE SEQUENCE [LARGE SCALE GENOMIC DNA]</scope>
    <source>
        <strain evidence="2 3">YT5</strain>
    </source>
</reference>
<sequence>MSHRIYLYNFNNTENRTPAEPKEGNILSAILPAIGNNNDETLMMMEWGYEFPFFLHPLFTGAPFLAPPLYNGDSGGIYADAAPGIAALKAFYSFIDQHADQLTDNPAEFREQKEKIFRFLDTKVRFNSFHLDAWDVFNMDDAPHQEQAEELLALIQDTNACIQAAISANDPGLLNECPDVLDNPYQLKSFRQFFSNSAYGYGWNVIRSGYFEDEEKDIPFKENGLMGLKDSQGNILVPALYDEVFIFPEGESFTVVKRDGKYGYVDRSGQPVTELKYDDAFDTFNGYAIVETGKKQFLVQPGMPEPVTGYDDLQLISEVPQLYAVANKGNYGVIDTSLTLKLPYTFRADIELVYAGEIPLLSAYHTSGARHFYTPAFTRIGDDSIDKVAWAGTLNDAHLLAVSQFHNDGKMQRSGLVATDGRTLLPFIYQDISAAHDDVVIVKHNGKYGMYAASKGWILEAEYSRITYLADKAFIITQAKKEGLYLADKALIPAIYQKITTNVCWNNEGGWDTLALNTDAAFCIDHLGNVQQLSTAGIAERLAQNMRHLYNNKELQLLTTLAGEDLPPDMLYQKGFDALEKQQYEEAIRYYRLAAAKGDGGAMNDLGYLYETADGYIDDTLAFEWYQRGTAAGSPHAANGLANCYLNGVGTTPDISKAVELYEQSAAKHIPHAHYNLGMLYYNGEHVEQDDSKALQHFTYASRMGYECHNYAGVLCERSGDYKNAMDAYKAGVKYNDENCAYNLGRLYQGGWGVEPDARKAIHWYTKAVELGAVDAHLELRRLYLFNDEVKDEAKGMEHEQMARDAGLELP</sequence>
<name>A0ABY4HXM9_CHIFI</name>
<dbReference type="RefSeq" id="WP_247810737.1">
    <property type="nucleotide sequence ID" value="NZ_CP095855.1"/>
</dbReference>
<dbReference type="PANTHER" id="PTHR11102:SF160">
    <property type="entry name" value="ERAD-ASSOCIATED E3 UBIQUITIN-PROTEIN LIGASE COMPONENT HRD3"/>
    <property type="match status" value="1"/>
</dbReference>
<proteinExistence type="predicted"/>
<evidence type="ECO:0000313" key="2">
    <source>
        <dbReference type="EMBL" id="UPK68342.1"/>
    </source>
</evidence>
<protein>
    <submittedName>
        <fullName evidence="2">SEL1-like repeat protein</fullName>
    </submittedName>
</protein>
<gene>
    <name evidence="2" type="ORF">MYF79_25640</name>
</gene>
<dbReference type="InterPro" id="IPR011990">
    <property type="entry name" value="TPR-like_helical_dom_sf"/>
</dbReference>
<evidence type="ECO:0000313" key="3">
    <source>
        <dbReference type="Proteomes" id="UP000830198"/>
    </source>
</evidence>
<dbReference type="InterPro" id="IPR006597">
    <property type="entry name" value="Sel1-like"/>
</dbReference>
<feature type="domain" description="DUF7822" evidence="1">
    <location>
        <begin position="32"/>
        <end position="167"/>
    </location>
</feature>
<organism evidence="2 3">
    <name type="scientific">Chitinophaga filiformis</name>
    <name type="common">Myxococcus filiformis</name>
    <name type="synonym">Flexibacter filiformis</name>
    <dbReference type="NCBI Taxonomy" id="104663"/>
    <lineage>
        <taxon>Bacteria</taxon>
        <taxon>Pseudomonadati</taxon>
        <taxon>Bacteroidota</taxon>
        <taxon>Chitinophagia</taxon>
        <taxon>Chitinophagales</taxon>
        <taxon>Chitinophagaceae</taxon>
        <taxon>Chitinophaga</taxon>
    </lineage>
</organism>
<dbReference type="PANTHER" id="PTHR11102">
    <property type="entry name" value="SEL-1-LIKE PROTEIN"/>
    <property type="match status" value="1"/>
</dbReference>
<dbReference type="Proteomes" id="UP000830198">
    <property type="component" value="Chromosome"/>
</dbReference>
<dbReference type="Pfam" id="PF14903">
    <property type="entry name" value="WG_beta_rep"/>
    <property type="match status" value="2"/>
</dbReference>
<dbReference type="SMART" id="SM00671">
    <property type="entry name" value="SEL1"/>
    <property type="match status" value="5"/>
</dbReference>
<evidence type="ECO:0000259" key="1">
    <source>
        <dbReference type="Pfam" id="PF25135"/>
    </source>
</evidence>
<dbReference type="InterPro" id="IPR056724">
    <property type="entry name" value="DUF7822"/>
</dbReference>
<dbReference type="Pfam" id="PF08238">
    <property type="entry name" value="Sel1"/>
    <property type="match status" value="5"/>
</dbReference>